<dbReference type="GO" id="GO:0070006">
    <property type="term" value="F:metalloaminopeptidase activity"/>
    <property type="evidence" value="ECO:0007669"/>
    <property type="project" value="TreeGrafter"/>
</dbReference>
<accession>A0A5C7IGJ9</accession>
<feature type="site" description="Transition state stabilizer" evidence="12">
    <location>
        <position position="392"/>
    </location>
</feature>
<dbReference type="PANTHER" id="PTHR11533:SF274">
    <property type="entry name" value="AMINOPEPTIDASE"/>
    <property type="match status" value="1"/>
</dbReference>
<dbReference type="SUPFAM" id="SSF55486">
    <property type="entry name" value="Metalloproteases ('zincins'), catalytic domain"/>
    <property type="match status" value="1"/>
</dbReference>
<feature type="active site" description="Proton acceptor" evidence="10">
    <location>
        <position position="308"/>
    </location>
</feature>
<comment type="similarity">
    <text evidence="2 13">Belongs to the peptidase M1 family.</text>
</comment>
<keyword evidence="8" id="KW-0492">Microsome</keyword>
<evidence type="ECO:0000256" key="6">
    <source>
        <dbReference type="ARBA" id="ARBA00022801"/>
    </source>
</evidence>
<keyword evidence="9 13" id="KW-0482">Metalloprotease</keyword>
<evidence type="ECO:0000256" key="11">
    <source>
        <dbReference type="PIRSR" id="PIRSR634016-3"/>
    </source>
</evidence>
<dbReference type="InterPro" id="IPR042097">
    <property type="entry name" value="Aminopeptidase_N-like_N_sf"/>
</dbReference>
<evidence type="ECO:0000256" key="5">
    <source>
        <dbReference type="ARBA" id="ARBA00022723"/>
    </source>
</evidence>
<feature type="domain" description="Peptidase M1 membrane alanine aminopeptidase" evidence="14">
    <location>
        <begin position="235"/>
        <end position="451"/>
    </location>
</feature>
<dbReference type="CDD" id="cd09601">
    <property type="entry name" value="M1_APN-Q_like"/>
    <property type="match status" value="1"/>
</dbReference>
<evidence type="ECO:0000259" key="16">
    <source>
        <dbReference type="Pfam" id="PF17900"/>
    </source>
</evidence>
<dbReference type="EMBL" id="VAHF01000002">
    <property type="protein sequence ID" value="TXG68447.1"/>
    <property type="molecule type" value="Genomic_DNA"/>
</dbReference>
<dbReference type="FunFam" id="2.60.40.1730:FF:000002">
    <property type="entry name" value="Aminopeptidase"/>
    <property type="match status" value="1"/>
</dbReference>
<evidence type="ECO:0000313" key="18">
    <source>
        <dbReference type="Proteomes" id="UP000323000"/>
    </source>
</evidence>
<evidence type="ECO:0000256" key="4">
    <source>
        <dbReference type="ARBA" id="ARBA00022670"/>
    </source>
</evidence>
<dbReference type="PRINTS" id="PR00756">
    <property type="entry name" value="ALADIPTASE"/>
</dbReference>
<evidence type="ECO:0000256" key="12">
    <source>
        <dbReference type="PIRSR" id="PIRSR634016-4"/>
    </source>
</evidence>
<dbReference type="GO" id="GO:0008270">
    <property type="term" value="F:zinc ion binding"/>
    <property type="evidence" value="ECO:0007669"/>
    <property type="project" value="UniProtKB-UniRule"/>
</dbReference>
<organism evidence="17 18">
    <name type="scientific">Acer yangbiense</name>
    <dbReference type="NCBI Taxonomy" id="1000413"/>
    <lineage>
        <taxon>Eukaryota</taxon>
        <taxon>Viridiplantae</taxon>
        <taxon>Streptophyta</taxon>
        <taxon>Embryophyta</taxon>
        <taxon>Tracheophyta</taxon>
        <taxon>Spermatophyta</taxon>
        <taxon>Magnoliopsida</taxon>
        <taxon>eudicotyledons</taxon>
        <taxon>Gunneridae</taxon>
        <taxon>Pentapetalae</taxon>
        <taxon>rosids</taxon>
        <taxon>malvids</taxon>
        <taxon>Sapindales</taxon>
        <taxon>Sapindaceae</taxon>
        <taxon>Hippocastanoideae</taxon>
        <taxon>Acereae</taxon>
        <taxon>Acer</taxon>
    </lineage>
</organism>
<dbReference type="GO" id="GO:0016020">
    <property type="term" value="C:membrane"/>
    <property type="evidence" value="ECO:0007669"/>
    <property type="project" value="TreeGrafter"/>
</dbReference>
<dbReference type="InterPro" id="IPR027268">
    <property type="entry name" value="Peptidase_M4/M1_CTD_sf"/>
</dbReference>
<evidence type="ECO:0000256" key="7">
    <source>
        <dbReference type="ARBA" id="ARBA00022833"/>
    </source>
</evidence>
<gene>
    <name evidence="17" type="ORF">EZV62_003382</name>
</gene>
<dbReference type="GO" id="GO:0042277">
    <property type="term" value="F:peptide binding"/>
    <property type="evidence" value="ECO:0007669"/>
    <property type="project" value="TreeGrafter"/>
</dbReference>
<dbReference type="OrthoDB" id="10031169at2759"/>
<sequence length="810" mass="92238">MNIEQFKGLARLPKFAIPSHYDLHLKLDLSAACTFSGTVKINLSITEKTNFLVLNANQLQFHQALFTTSGNQQYCPSDVVVDDDDEVVVLVFDETLCVGEGLLGIEFSGKLNEHLKGLYRCTYVDEGVKKNMAVTQFEAADARRCFPCWDEPALKATFKITLDAPSELTTLSNMPIIDEKLDGNIKTVYFEETPVMSTYLVAVVVGLFDHIEDTTADGVKVRAYCPVGRSDEGKFALELTIKSLDIFTKYFSTPYPLPKLDMVAVPEFAAGAMENFGLIVYRDNAMLYSDSKSTARRKQTMSIVVAHEVAHHWFGNLVTMEWWTHLWLNEGFATWVSYMATNNLFLEWNIWTNFLRETNGGLSLDALEQSHPVEVEVHHVHGIEQVFDDIGYNKGSTIIRMLHGYLGDDIFQKSLSSYIKKYSWKNVKTEDLWRVISEESGVNINSLMDCWTKQKGYPVIYVKSKDHILEFEQSGFYRAMYEDRLAAQLRKAVENNSLLATDKFGILDDMFALCEACKQPLSSLLLLMNAYRNEMDNMVLLKLIDVCYGVVNISTDAIPDSVNVLKEFFISLLQCSAEKLGWESIPGESLLDVMLRGEVFIALATFGHDKTRREAMQRFQVLLNDKNTPLLSADMRKAAYISVMRNSSTTNRNGFESLLKFYREVDAMIEKERILQSLASSPDPDIVLEVLNFLLSNEVRDQDSVYGLVGLSLECRETAWRWLKENWDRILKKYGSGMLLHYFVREIVTPLSSNEKAEEVEAFFGSNVNPAVDQILKQSIERIRIKARWIQSIKQEQSLPDLVNQLLHKE</sequence>
<evidence type="ECO:0000256" key="2">
    <source>
        <dbReference type="ARBA" id="ARBA00010136"/>
    </source>
</evidence>
<dbReference type="Gene3D" id="2.60.40.1730">
    <property type="entry name" value="tricorn interacting facor f3 domain"/>
    <property type="match status" value="1"/>
</dbReference>
<dbReference type="EC" id="3.4.11.-" evidence="13"/>
<keyword evidence="4 13" id="KW-0645">Protease</keyword>
<comment type="subcellular location">
    <subcellularLocation>
        <location evidence="1">Microsome membrane</location>
        <topology evidence="1">Peripheral membrane protein</topology>
    </subcellularLocation>
</comment>
<dbReference type="GO" id="GO:0005737">
    <property type="term" value="C:cytoplasm"/>
    <property type="evidence" value="ECO:0007669"/>
    <property type="project" value="TreeGrafter"/>
</dbReference>
<dbReference type="InterPro" id="IPR014782">
    <property type="entry name" value="Peptidase_M1_dom"/>
</dbReference>
<feature type="domain" description="Aminopeptidase N-like N-terminal" evidence="16">
    <location>
        <begin position="18"/>
        <end position="200"/>
    </location>
</feature>
<dbReference type="GO" id="GO:0006508">
    <property type="term" value="P:proteolysis"/>
    <property type="evidence" value="ECO:0007669"/>
    <property type="project" value="UniProtKB-KW"/>
</dbReference>
<keyword evidence="3 13" id="KW-0031">Aminopeptidase</keyword>
<feature type="binding site" evidence="11">
    <location>
        <position position="307"/>
    </location>
    <ligand>
        <name>Zn(2+)</name>
        <dbReference type="ChEBI" id="CHEBI:29105"/>
        <note>catalytic</note>
    </ligand>
</feature>
<dbReference type="Gene3D" id="1.25.50.20">
    <property type="match status" value="1"/>
</dbReference>
<evidence type="ECO:0000313" key="17">
    <source>
        <dbReference type="EMBL" id="TXG68447.1"/>
    </source>
</evidence>
<dbReference type="PANTHER" id="PTHR11533">
    <property type="entry name" value="PROTEASE M1 ZINC METALLOPROTEASE"/>
    <property type="match status" value="1"/>
</dbReference>
<comment type="caution">
    <text evidence="17">The sequence shown here is derived from an EMBL/GenBank/DDBJ whole genome shotgun (WGS) entry which is preliminary data.</text>
</comment>
<evidence type="ECO:0000256" key="13">
    <source>
        <dbReference type="RuleBase" id="RU364040"/>
    </source>
</evidence>
<evidence type="ECO:0000256" key="8">
    <source>
        <dbReference type="ARBA" id="ARBA00022848"/>
    </source>
</evidence>
<dbReference type="InterPro" id="IPR050344">
    <property type="entry name" value="Peptidase_M1_aminopeptidases"/>
</dbReference>
<dbReference type="Pfam" id="PF11838">
    <property type="entry name" value="ERAP1_C"/>
    <property type="match status" value="1"/>
</dbReference>
<dbReference type="SUPFAM" id="SSF63737">
    <property type="entry name" value="Leukotriene A4 hydrolase N-terminal domain"/>
    <property type="match status" value="1"/>
</dbReference>
<keyword evidence="5 11" id="KW-0479">Metal-binding</keyword>
<dbReference type="Pfam" id="PF01433">
    <property type="entry name" value="Peptidase_M1"/>
    <property type="match status" value="1"/>
</dbReference>
<dbReference type="FunFam" id="1.25.50.20:FF:000002">
    <property type="entry name" value="Aminopeptidase"/>
    <property type="match status" value="1"/>
</dbReference>
<dbReference type="GO" id="GO:0043171">
    <property type="term" value="P:peptide catabolic process"/>
    <property type="evidence" value="ECO:0007669"/>
    <property type="project" value="TreeGrafter"/>
</dbReference>
<dbReference type="InterPro" id="IPR001930">
    <property type="entry name" value="Peptidase_M1"/>
</dbReference>
<dbReference type="GO" id="GO:0005615">
    <property type="term" value="C:extracellular space"/>
    <property type="evidence" value="ECO:0007669"/>
    <property type="project" value="TreeGrafter"/>
</dbReference>
<protein>
    <recommendedName>
        <fullName evidence="13">Aminopeptidase</fullName>
        <ecNumber evidence="13">3.4.11.-</ecNumber>
    </recommendedName>
</protein>
<comment type="cofactor">
    <cofactor evidence="11 13">
        <name>Zn(2+)</name>
        <dbReference type="ChEBI" id="CHEBI:29105"/>
    </cofactor>
    <text evidence="11 13">Binds 1 zinc ion per subunit.</text>
</comment>
<evidence type="ECO:0000256" key="10">
    <source>
        <dbReference type="PIRSR" id="PIRSR634016-1"/>
    </source>
</evidence>
<evidence type="ECO:0000259" key="14">
    <source>
        <dbReference type="Pfam" id="PF01433"/>
    </source>
</evidence>
<dbReference type="Pfam" id="PF17900">
    <property type="entry name" value="Peptidase_M1_N"/>
    <property type="match status" value="1"/>
</dbReference>
<keyword evidence="7 11" id="KW-0862">Zinc</keyword>
<evidence type="ECO:0000256" key="9">
    <source>
        <dbReference type="ARBA" id="ARBA00023049"/>
    </source>
</evidence>
<dbReference type="Proteomes" id="UP000323000">
    <property type="component" value="Chromosome 2"/>
</dbReference>
<feature type="domain" description="ERAP1-like C-terminal" evidence="15">
    <location>
        <begin position="472"/>
        <end position="784"/>
    </location>
</feature>
<dbReference type="Gene3D" id="1.10.390.10">
    <property type="entry name" value="Neutral Protease Domain 2"/>
    <property type="match status" value="1"/>
</dbReference>
<proteinExistence type="inferred from homology"/>
<feature type="binding site" evidence="11">
    <location>
        <position position="330"/>
    </location>
    <ligand>
        <name>Zn(2+)</name>
        <dbReference type="ChEBI" id="CHEBI:29105"/>
        <note>catalytic</note>
    </ligand>
</feature>
<dbReference type="AlphaFoldDB" id="A0A5C7IGJ9"/>
<keyword evidence="6 13" id="KW-0378">Hydrolase</keyword>
<feature type="binding site" evidence="11">
    <location>
        <position position="311"/>
    </location>
    <ligand>
        <name>Zn(2+)</name>
        <dbReference type="ChEBI" id="CHEBI:29105"/>
        <note>catalytic</note>
    </ligand>
</feature>
<dbReference type="FunFam" id="1.10.390.10:FF:000001">
    <property type="entry name" value="Aminopeptidase"/>
    <property type="match status" value="1"/>
</dbReference>
<reference evidence="18" key="1">
    <citation type="journal article" date="2019" name="Gigascience">
        <title>De novo genome assembly of the endangered Acer yangbiense, a plant species with extremely small populations endemic to Yunnan Province, China.</title>
        <authorList>
            <person name="Yang J."/>
            <person name="Wariss H.M."/>
            <person name="Tao L."/>
            <person name="Zhang R."/>
            <person name="Yun Q."/>
            <person name="Hollingsworth P."/>
            <person name="Dao Z."/>
            <person name="Luo G."/>
            <person name="Guo H."/>
            <person name="Ma Y."/>
            <person name="Sun W."/>
        </authorList>
    </citation>
    <scope>NUCLEOTIDE SEQUENCE [LARGE SCALE GENOMIC DNA]</scope>
    <source>
        <strain evidence="18">cv. Malutang</strain>
    </source>
</reference>
<evidence type="ECO:0000256" key="1">
    <source>
        <dbReference type="ARBA" id="ARBA00004174"/>
    </source>
</evidence>
<dbReference type="InterPro" id="IPR045357">
    <property type="entry name" value="Aminopeptidase_N-like_N"/>
</dbReference>
<keyword evidence="8" id="KW-0256">Endoplasmic reticulum</keyword>
<dbReference type="InterPro" id="IPR034016">
    <property type="entry name" value="M1_APN-typ"/>
</dbReference>
<keyword evidence="18" id="KW-1185">Reference proteome</keyword>
<dbReference type="InterPro" id="IPR024571">
    <property type="entry name" value="ERAP1-like_C_dom"/>
</dbReference>
<name>A0A5C7IGJ9_9ROSI</name>
<evidence type="ECO:0000256" key="3">
    <source>
        <dbReference type="ARBA" id="ARBA00022438"/>
    </source>
</evidence>
<evidence type="ECO:0000259" key="15">
    <source>
        <dbReference type="Pfam" id="PF11838"/>
    </source>
</evidence>